<protein>
    <submittedName>
        <fullName evidence="2">Uncharacterized protein</fullName>
    </submittedName>
</protein>
<dbReference type="AlphaFoldDB" id="A0A8H9LY64"/>
<accession>A0A8H9LY64</accession>
<dbReference type="Proteomes" id="UP000610124">
    <property type="component" value="Unassembled WGS sequence"/>
</dbReference>
<reference evidence="2" key="1">
    <citation type="journal article" date="2014" name="Int. J. Syst. Evol. Microbiol.">
        <title>Complete genome sequence of Corynebacterium casei LMG S-19264T (=DSM 44701T), isolated from a smear-ripened cheese.</title>
        <authorList>
            <consortium name="US DOE Joint Genome Institute (JGI-PGF)"/>
            <person name="Walter F."/>
            <person name="Albersmeier A."/>
            <person name="Kalinowski J."/>
            <person name="Ruckert C."/>
        </authorList>
    </citation>
    <scope>NUCLEOTIDE SEQUENCE</scope>
    <source>
        <strain evidence="2">JCM 4434</strain>
    </source>
</reference>
<feature type="compositionally biased region" description="Low complexity" evidence="1">
    <location>
        <begin position="219"/>
        <end position="234"/>
    </location>
</feature>
<organism evidence="2 3">
    <name type="scientific">Kitasatospora aureofaciens</name>
    <name type="common">Streptomyces aureofaciens</name>
    <dbReference type="NCBI Taxonomy" id="1894"/>
    <lineage>
        <taxon>Bacteria</taxon>
        <taxon>Bacillati</taxon>
        <taxon>Actinomycetota</taxon>
        <taxon>Actinomycetes</taxon>
        <taxon>Kitasatosporales</taxon>
        <taxon>Streptomycetaceae</taxon>
        <taxon>Kitasatospora</taxon>
    </lineage>
</organism>
<feature type="compositionally biased region" description="Basic and acidic residues" evidence="1">
    <location>
        <begin position="235"/>
        <end position="262"/>
    </location>
</feature>
<reference evidence="2" key="2">
    <citation type="submission" date="2020-09" db="EMBL/GenBank/DDBJ databases">
        <authorList>
            <person name="Sun Q."/>
            <person name="Ohkuma M."/>
        </authorList>
    </citation>
    <scope>NUCLEOTIDE SEQUENCE</scope>
    <source>
        <strain evidence="2">JCM 4434</strain>
    </source>
</reference>
<sequence>MNVGSGPPGVLGEGGVSHVVDLDWGGVCLSHRQVGGTNTSPDDAAGLLRHCRCGGLDVLSLADLAMEETIKLCQPLLKLHRKPPMLLRAGLVLAGHHRGYLRQARLADLARDPESGIVVSRRRRTALSAGFVLGGLRLRLHDVLGALWWPVDWVISSESRTGAAVATSTGAFVVYFMATGGLHELLTTGIQTCPAAAAILYGLTRRLRRIRGPELAHTAAAARPPGGRADSAPGRSDHRPEAGRRRGHDRSARGRSGAEQDGHGTQPVAVQEVTRPEQRTVCPRRTHRRASRRQFVRLHLGDRAAGPRTGRRSRVRLDLHRLLMVDEPGTHYADVVSTLAAVCPVVITAWHKRLPARAVDRLAAHLRRSGTRADAFSAGGIGRPIGSVRRSALPAPRWRAR</sequence>
<evidence type="ECO:0000313" key="2">
    <source>
        <dbReference type="EMBL" id="GGV06031.1"/>
    </source>
</evidence>
<comment type="caution">
    <text evidence="2">The sequence shown here is derived from an EMBL/GenBank/DDBJ whole genome shotgun (WGS) entry which is preliminary data.</text>
</comment>
<dbReference type="EMBL" id="BMUB01000038">
    <property type="protein sequence ID" value="GGV06031.1"/>
    <property type="molecule type" value="Genomic_DNA"/>
</dbReference>
<gene>
    <name evidence="2" type="ORF">GCM10010502_71260</name>
</gene>
<feature type="compositionally biased region" description="Basic residues" evidence="1">
    <location>
        <begin position="282"/>
        <end position="293"/>
    </location>
</feature>
<evidence type="ECO:0000256" key="1">
    <source>
        <dbReference type="SAM" id="MobiDB-lite"/>
    </source>
</evidence>
<evidence type="ECO:0000313" key="3">
    <source>
        <dbReference type="Proteomes" id="UP000610124"/>
    </source>
</evidence>
<feature type="region of interest" description="Disordered" evidence="1">
    <location>
        <begin position="216"/>
        <end position="293"/>
    </location>
</feature>
<name>A0A8H9LY64_KITAU</name>
<proteinExistence type="predicted"/>